<sequence length="166" mass="17847">MACSAAPDSSRRTGTRISSAATRRATSLLSVYGFLACLFVCPTGLFFDHYGAKWLLLAGSAAYVVSFIGLAYSSAYGQFMVCVVVAGVSAAPPTTVAFSVIRQWFKANEGIATGFLWLLNYSIFAYLPWTEDVSKGAQAREKKDTGAKSLPGKDMEYLQDLQGSSH</sequence>
<dbReference type="AlphaFoldDB" id="A0AAE0MZG6"/>
<reference evidence="3" key="1">
    <citation type="journal article" date="2023" name="Mol. Phylogenet. Evol.">
        <title>Genome-scale phylogeny and comparative genomics of the fungal order Sordariales.</title>
        <authorList>
            <person name="Hensen N."/>
            <person name="Bonometti L."/>
            <person name="Westerberg I."/>
            <person name="Brannstrom I.O."/>
            <person name="Guillou S."/>
            <person name="Cros-Aarteil S."/>
            <person name="Calhoun S."/>
            <person name="Haridas S."/>
            <person name="Kuo A."/>
            <person name="Mondo S."/>
            <person name="Pangilinan J."/>
            <person name="Riley R."/>
            <person name="LaButti K."/>
            <person name="Andreopoulos B."/>
            <person name="Lipzen A."/>
            <person name="Chen C."/>
            <person name="Yan M."/>
            <person name="Daum C."/>
            <person name="Ng V."/>
            <person name="Clum A."/>
            <person name="Steindorff A."/>
            <person name="Ohm R.A."/>
            <person name="Martin F."/>
            <person name="Silar P."/>
            <person name="Natvig D.O."/>
            <person name="Lalanne C."/>
            <person name="Gautier V."/>
            <person name="Ament-Velasquez S.L."/>
            <person name="Kruys A."/>
            <person name="Hutchinson M.I."/>
            <person name="Powell A.J."/>
            <person name="Barry K."/>
            <person name="Miller A.N."/>
            <person name="Grigoriev I.V."/>
            <person name="Debuchy R."/>
            <person name="Gladieux P."/>
            <person name="Hiltunen Thoren M."/>
            <person name="Johannesson H."/>
        </authorList>
    </citation>
    <scope>NUCLEOTIDE SEQUENCE</scope>
    <source>
        <strain evidence="3">CBS 958.72</strain>
    </source>
</reference>
<dbReference type="Gene3D" id="1.20.1250.20">
    <property type="entry name" value="MFS general substrate transporter like domains"/>
    <property type="match status" value="1"/>
</dbReference>
<keyword evidence="2" id="KW-0812">Transmembrane</keyword>
<comment type="caution">
    <text evidence="3">The sequence shown here is derived from an EMBL/GenBank/DDBJ whole genome shotgun (WGS) entry which is preliminary data.</text>
</comment>
<dbReference type="InterPro" id="IPR036259">
    <property type="entry name" value="MFS_trans_sf"/>
</dbReference>
<feature type="transmembrane region" description="Helical" evidence="2">
    <location>
        <begin position="110"/>
        <end position="129"/>
    </location>
</feature>
<evidence type="ECO:0000256" key="1">
    <source>
        <dbReference type="ARBA" id="ARBA00004141"/>
    </source>
</evidence>
<evidence type="ECO:0000313" key="3">
    <source>
        <dbReference type="EMBL" id="KAK3365291.1"/>
    </source>
</evidence>
<dbReference type="Pfam" id="PF07690">
    <property type="entry name" value="MFS_1"/>
    <property type="match status" value="1"/>
</dbReference>
<feature type="transmembrane region" description="Helical" evidence="2">
    <location>
        <begin position="54"/>
        <end position="72"/>
    </location>
</feature>
<reference evidence="3" key="2">
    <citation type="submission" date="2023-06" db="EMBL/GenBank/DDBJ databases">
        <authorList>
            <consortium name="Lawrence Berkeley National Laboratory"/>
            <person name="Haridas S."/>
            <person name="Hensen N."/>
            <person name="Bonometti L."/>
            <person name="Westerberg I."/>
            <person name="Brannstrom I.O."/>
            <person name="Guillou S."/>
            <person name="Cros-Aarteil S."/>
            <person name="Calhoun S."/>
            <person name="Kuo A."/>
            <person name="Mondo S."/>
            <person name="Pangilinan J."/>
            <person name="Riley R."/>
            <person name="Labutti K."/>
            <person name="Andreopoulos B."/>
            <person name="Lipzen A."/>
            <person name="Chen C."/>
            <person name="Yanf M."/>
            <person name="Daum C."/>
            <person name="Ng V."/>
            <person name="Clum A."/>
            <person name="Steindorff A."/>
            <person name="Ohm R."/>
            <person name="Martin F."/>
            <person name="Silar P."/>
            <person name="Natvig D."/>
            <person name="Lalanne C."/>
            <person name="Gautier V."/>
            <person name="Ament-Velasquez S.L."/>
            <person name="Kruys A."/>
            <person name="Hutchinson M.I."/>
            <person name="Powell A.J."/>
            <person name="Barry K."/>
            <person name="Miller A.N."/>
            <person name="Grigoriev I.V."/>
            <person name="Debuchy R."/>
            <person name="Gladieux P."/>
            <person name="Thoren M.H."/>
            <person name="Johannesson H."/>
        </authorList>
    </citation>
    <scope>NUCLEOTIDE SEQUENCE</scope>
    <source>
        <strain evidence="3">CBS 958.72</strain>
    </source>
</reference>
<keyword evidence="2" id="KW-0472">Membrane</keyword>
<gene>
    <name evidence="3" type="ORF">B0T24DRAFT_670675</name>
</gene>
<organism evidence="3 4">
    <name type="scientific">Lasiosphaeria ovina</name>
    <dbReference type="NCBI Taxonomy" id="92902"/>
    <lineage>
        <taxon>Eukaryota</taxon>
        <taxon>Fungi</taxon>
        <taxon>Dikarya</taxon>
        <taxon>Ascomycota</taxon>
        <taxon>Pezizomycotina</taxon>
        <taxon>Sordariomycetes</taxon>
        <taxon>Sordariomycetidae</taxon>
        <taxon>Sordariales</taxon>
        <taxon>Lasiosphaeriaceae</taxon>
        <taxon>Lasiosphaeria</taxon>
    </lineage>
</organism>
<evidence type="ECO:0000256" key="2">
    <source>
        <dbReference type="SAM" id="Phobius"/>
    </source>
</evidence>
<dbReference type="EMBL" id="JAULSN010000009">
    <property type="protein sequence ID" value="KAK3365291.1"/>
    <property type="molecule type" value="Genomic_DNA"/>
</dbReference>
<dbReference type="GO" id="GO:0022857">
    <property type="term" value="F:transmembrane transporter activity"/>
    <property type="evidence" value="ECO:0007669"/>
    <property type="project" value="InterPro"/>
</dbReference>
<dbReference type="GO" id="GO:0016020">
    <property type="term" value="C:membrane"/>
    <property type="evidence" value="ECO:0007669"/>
    <property type="project" value="UniProtKB-SubCell"/>
</dbReference>
<keyword evidence="2" id="KW-1133">Transmembrane helix</keyword>
<dbReference type="Proteomes" id="UP001287356">
    <property type="component" value="Unassembled WGS sequence"/>
</dbReference>
<accession>A0AAE0MZG6</accession>
<protein>
    <submittedName>
        <fullName evidence="3">Uncharacterized protein</fullName>
    </submittedName>
</protein>
<dbReference type="SUPFAM" id="SSF103473">
    <property type="entry name" value="MFS general substrate transporter"/>
    <property type="match status" value="1"/>
</dbReference>
<comment type="subcellular location">
    <subcellularLocation>
        <location evidence="1">Membrane</location>
        <topology evidence="1">Multi-pass membrane protein</topology>
    </subcellularLocation>
</comment>
<feature type="transmembrane region" description="Helical" evidence="2">
    <location>
        <begin position="78"/>
        <end position="98"/>
    </location>
</feature>
<evidence type="ECO:0000313" key="4">
    <source>
        <dbReference type="Proteomes" id="UP001287356"/>
    </source>
</evidence>
<dbReference type="InterPro" id="IPR011701">
    <property type="entry name" value="MFS"/>
</dbReference>
<proteinExistence type="predicted"/>
<feature type="transmembrane region" description="Helical" evidence="2">
    <location>
        <begin position="29"/>
        <end position="47"/>
    </location>
</feature>
<name>A0AAE0MZG6_9PEZI</name>
<keyword evidence="4" id="KW-1185">Reference proteome</keyword>